<evidence type="ECO:0000256" key="1">
    <source>
        <dbReference type="SAM" id="MobiDB-lite"/>
    </source>
</evidence>
<dbReference type="Proteomes" id="UP000681425">
    <property type="component" value="Chromosome"/>
</dbReference>
<sequence>MASAAQDRLAAQPSTPRESLRRNLQAEVTDLTAKLGPPPQAHALGELTRCLVLTVPSGMNAEDRKAWLRVALAEVRDIPAYMFDEACAAARKVADHPAKIIPEICKYRHPFLSKGMLEGRLSAARAQLENLDAPRLASADPDIVDVGEVSALVSEMQGNLGRRTSAAKRDYANLRMPTDQELAELAKIPGEANAQE</sequence>
<reference evidence="2" key="1">
    <citation type="submission" date="2021-04" db="EMBL/GenBank/DDBJ databases">
        <title>Isolation of p-tert-butylphenol degrading bacteria Sphingobium phenoxybenzoativorans Tas13 from active sludge.</title>
        <authorList>
            <person name="Li Y."/>
        </authorList>
    </citation>
    <scope>NUCLEOTIDE SEQUENCE</scope>
    <source>
        <strain evidence="2">Tas13</strain>
    </source>
</reference>
<organism evidence="2 3">
    <name type="scientific">Sphingobium phenoxybenzoativorans</name>
    <dbReference type="NCBI Taxonomy" id="1592790"/>
    <lineage>
        <taxon>Bacteria</taxon>
        <taxon>Pseudomonadati</taxon>
        <taxon>Pseudomonadota</taxon>
        <taxon>Alphaproteobacteria</taxon>
        <taxon>Sphingomonadales</taxon>
        <taxon>Sphingomonadaceae</taxon>
        <taxon>Sphingobium</taxon>
    </lineage>
</organism>
<dbReference type="EMBL" id="CP073910">
    <property type="protein sequence ID" value="QUT07937.1"/>
    <property type="molecule type" value="Genomic_DNA"/>
</dbReference>
<gene>
    <name evidence="2" type="ORF">KFK14_11415</name>
</gene>
<proteinExistence type="predicted"/>
<name>A0A975KBE1_9SPHN</name>
<dbReference type="RefSeq" id="WP_212610887.1">
    <property type="nucleotide sequence ID" value="NZ_CP073910.1"/>
</dbReference>
<evidence type="ECO:0000313" key="2">
    <source>
        <dbReference type="EMBL" id="QUT07937.1"/>
    </source>
</evidence>
<dbReference type="KEGG" id="spph:KFK14_11415"/>
<keyword evidence="3" id="KW-1185">Reference proteome</keyword>
<accession>A0A975KBE1</accession>
<protein>
    <submittedName>
        <fullName evidence="2">Uncharacterized protein</fullName>
    </submittedName>
</protein>
<feature type="region of interest" description="Disordered" evidence="1">
    <location>
        <begin position="1"/>
        <end position="22"/>
    </location>
</feature>
<evidence type="ECO:0000313" key="3">
    <source>
        <dbReference type="Proteomes" id="UP000681425"/>
    </source>
</evidence>
<dbReference type="AlphaFoldDB" id="A0A975KBE1"/>